<reference evidence="1 2" key="1">
    <citation type="submission" date="2017-06" db="EMBL/GenBank/DDBJ databases">
        <title>Genome of Fusarium nygamai isolate CS10214.</title>
        <authorList>
            <person name="Gardiner D.M."/>
            <person name="Obanor F."/>
            <person name="Kazan K."/>
        </authorList>
    </citation>
    <scope>NUCLEOTIDE SEQUENCE [LARGE SCALE GENOMIC DNA]</scope>
    <source>
        <strain evidence="1 2">CS10214</strain>
    </source>
</reference>
<protein>
    <submittedName>
        <fullName evidence="1">Uncharacterized protein</fullName>
    </submittedName>
</protein>
<evidence type="ECO:0000313" key="2">
    <source>
        <dbReference type="Proteomes" id="UP000236664"/>
    </source>
</evidence>
<proteinExistence type="predicted"/>
<dbReference type="Proteomes" id="UP000236664">
    <property type="component" value="Unassembled WGS sequence"/>
</dbReference>
<comment type="caution">
    <text evidence="1">The sequence shown here is derived from an EMBL/GenBank/DDBJ whole genome shotgun (WGS) entry which is preliminary data.</text>
</comment>
<name>A0A2K0WK92_GIBNY</name>
<dbReference type="EMBL" id="MTQA01000056">
    <property type="protein sequence ID" value="PNP82703.1"/>
    <property type="molecule type" value="Genomic_DNA"/>
</dbReference>
<dbReference type="AlphaFoldDB" id="A0A2K0WK92"/>
<sequence>MLKCEIKSKHDTLRAHIKQRMDINKTMVLDDDDSDFQALSDSDDDG</sequence>
<accession>A0A2K0WK92</accession>
<keyword evidence="2" id="KW-1185">Reference proteome</keyword>
<evidence type="ECO:0000313" key="1">
    <source>
        <dbReference type="EMBL" id="PNP82703.1"/>
    </source>
</evidence>
<gene>
    <name evidence="1" type="ORF">FNYG_03934</name>
</gene>
<organism evidence="1 2">
    <name type="scientific">Gibberella nygamai</name>
    <name type="common">Bean root rot disease fungus</name>
    <name type="synonym">Fusarium nygamai</name>
    <dbReference type="NCBI Taxonomy" id="42673"/>
    <lineage>
        <taxon>Eukaryota</taxon>
        <taxon>Fungi</taxon>
        <taxon>Dikarya</taxon>
        <taxon>Ascomycota</taxon>
        <taxon>Pezizomycotina</taxon>
        <taxon>Sordariomycetes</taxon>
        <taxon>Hypocreomycetidae</taxon>
        <taxon>Hypocreales</taxon>
        <taxon>Nectriaceae</taxon>
        <taxon>Fusarium</taxon>
        <taxon>Fusarium fujikuroi species complex</taxon>
    </lineage>
</organism>